<reference evidence="4" key="1">
    <citation type="submission" date="2021-02" db="EMBL/GenBank/DDBJ databases">
        <authorList>
            <person name="Nowell W R."/>
        </authorList>
    </citation>
    <scope>NUCLEOTIDE SEQUENCE</scope>
</reference>
<evidence type="ECO:0000259" key="3">
    <source>
        <dbReference type="Pfam" id="PF12781"/>
    </source>
</evidence>
<dbReference type="InterPro" id="IPR026983">
    <property type="entry name" value="DHC"/>
</dbReference>
<dbReference type="Pfam" id="PF12781">
    <property type="entry name" value="AAA_9"/>
    <property type="match status" value="1"/>
</dbReference>
<comment type="caution">
    <text evidence="4">The sequence shown here is derived from an EMBL/GenBank/DDBJ whole genome shotgun (WGS) entry which is preliminary data.</text>
</comment>
<dbReference type="InterPro" id="IPR035706">
    <property type="entry name" value="AAA_9"/>
</dbReference>
<protein>
    <submittedName>
        <fullName evidence="4">Uncharacterized protein</fullName>
    </submittedName>
</protein>
<proteinExistence type="predicted"/>
<dbReference type="GO" id="GO:0051959">
    <property type="term" value="F:dynein light intermediate chain binding"/>
    <property type="evidence" value="ECO:0007669"/>
    <property type="project" value="InterPro"/>
</dbReference>
<feature type="domain" description="Dynein heavy chain coiled coil stalk" evidence="2">
    <location>
        <begin position="3"/>
        <end position="190"/>
    </location>
</feature>
<evidence type="ECO:0000259" key="2">
    <source>
        <dbReference type="Pfam" id="PF12777"/>
    </source>
</evidence>
<name>A0A8S3EKX9_9BILA</name>
<evidence type="ECO:0000256" key="1">
    <source>
        <dbReference type="SAM" id="Coils"/>
    </source>
</evidence>
<feature type="coiled-coil region" evidence="1">
    <location>
        <begin position="69"/>
        <end position="155"/>
    </location>
</feature>
<dbReference type="Pfam" id="PF12777">
    <property type="entry name" value="MT"/>
    <property type="match status" value="1"/>
</dbReference>
<dbReference type="PANTHER" id="PTHR22878">
    <property type="entry name" value="DYNEIN HEAVY CHAIN 6, AXONEMAL-LIKE-RELATED"/>
    <property type="match status" value="1"/>
</dbReference>
<evidence type="ECO:0000313" key="5">
    <source>
        <dbReference type="EMBL" id="CAF5177675.1"/>
    </source>
</evidence>
<dbReference type="EMBL" id="CAJOBJ010327629">
    <property type="protein sequence ID" value="CAF5177675.1"/>
    <property type="molecule type" value="Genomic_DNA"/>
</dbReference>
<dbReference type="InterPro" id="IPR024743">
    <property type="entry name" value="Dynein_HC_stalk"/>
</dbReference>
<sequence>DTTFINQLIDFDKDNIPDKIIMKIGKYTSDPLLSPQEILRVSVAAAGLFAWVRAMEDYSKIFKTVKPKRDRYEAAMAELNEKRAQIADAERQIQEAQKRLDELRANYEKQMAEKEQLRRDCEHMQMMLEKASRLINGLASEKVRWEATVADLEQQIGYVTGDCLLAAAFLSYMGPFLSQYRDHMMNEIWLKEIKKLSIPCNPNFNFANFLSVPTQVRDWNIQGLPSDTFSTENGVIVTRGNRWPL</sequence>
<feature type="non-terminal residue" evidence="4">
    <location>
        <position position="1"/>
    </location>
</feature>
<dbReference type="AlphaFoldDB" id="A0A8S3EKX9"/>
<dbReference type="Gene3D" id="3.40.50.300">
    <property type="entry name" value="P-loop containing nucleotide triphosphate hydrolases"/>
    <property type="match status" value="1"/>
</dbReference>
<dbReference type="GO" id="GO:0007018">
    <property type="term" value="P:microtubule-based movement"/>
    <property type="evidence" value="ECO:0007669"/>
    <property type="project" value="InterPro"/>
</dbReference>
<dbReference type="Proteomes" id="UP000681720">
    <property type="component" value="Unassembled WGS sequence"/>
</dbReference>
<feature type="domain" description="Dynein heavy chain ATP-binding dynein motor region" evidence="3">
    <location>
        <begin position="217"/>
        <end position="245"/>
    </location>
</feature>
<accession>A0A8S3EKX9</accession>
<dbReference type="Proteomes" id="UP000681967">
    <property type="component" value="Unassembled WGS sequence"/>
</dbReference>
<dbReference type="GO" id="GO:0030286">
    <property type="term" value="C:dynein complex"/>
    <property type="evidence" value="ECO:0007669"/>
    <property type="project" value="InterPro"/>
</dbReference>
<dbReference type="EMBL" id="CAJOBH010230096">
    <property type="protein sequence ID" value="CAF5068246.1"/>
    <property type="molecule type" value="Genomic_DNA"/>
</dbReference>
<organism evidence="4 6">
    <name type="scientific">Rotaria magnacalcarata</name>
    <dbReference type="NCBI Taxonomy" id="392030"/>
    <lineage>
        <taxon>Eukaryota</taxon>
        <taxon>Metazoa</taxon>
        <taxon>Spiralia</taxon>
        <taxon>Gnathifera</taxon>
        <taxon>Rotifera</taxon>
        <taxon>Eurotatoria</taxon>
        <taxon>Bdelloidea</taxon>
        <taxon>Philodinida</taxon>
        <taxon>Philodinidae</taxon>
        <taxon>Rotaria</taxon>
    </lineage>
</organism>
<dbReference type="GO" id="GO:0045505">
    <property type="term" value="F:dynein intermediate chain binding"/>
    <property type="evidence" value="ECO:0007669"/>
    <property type="project" value="InterPro"/>
</dbReference>
<evidence type="ECO:0000313" key="6">
    <source>
        <dbReference type="Proteomes" id="UP000681967"/>
    </source>
</evidence>
<dbReference type="Gene3D" id="1.20.920.20">
    <property type="match status" value="1"/>
</dbReference>
<evidence type="ECO:0000313" key="4">
    <source>
        <dbReference type="EMBL" id="CAF5068246.1"/>
    </source>
</evidence>
<keyword evidence="1" id="KW-0175">Coiled coil</keyword>
<dbReference type="InterPro" id="IPR027417">
    <property type="entry name" value="P-loop_NTPase"/>
</dbReference>
<dbReference type="PANTHER" id="PTHR22878:SF68">
    <property type="entry name" value="DYNEIN HEAVY CHAIN 6, AXONEMAL-LIKE"/>
    <property type="match status" value="1"/>
</dbReference>
<gene>
    <name evidence="4" type="ORF">BYL167_LOCUS60217</name>
    <name evidence="5" type="ORF">GIL414_LOCUS68252</name>
</gene>